<sequence>MEITTGKKDGDKDGYATGATVAQDGKSYTWLVLANGKIYIQSLNLSLRFAQILCRTLRRLKTQRTFCSGSPATQEGWSRGL</sequence>
<evidence type="ECO:0000313" key="1">
    <source>
        <dbReference type="EMBL" id="KAK3771783.1"/>
    </source>
</evidence>
<dbReference type="Proteomes" id="UP001283361">
    <property type="component" value="Unassembled WGS sequence"/>
</dbReference>
<organism evidence="1 2">
    <name type="scientific">Elysia crispata</name>
    <name type="common">lettuce slug</name>
    <dbReference type="NCBI Taxonomy" id="231223"/>
    <lineage>
        <taxon>Eukaryota</taxon>
        <taxon>Metazoa</taxon>
        <taxon>Spiralia</taxon>
        <taxon>Lophotrochozoa</taxon>
        <taxon>Mollusca</taxon>
        <taxon>Gastropoda</taxon>
        <taxon>Heterobranchia</taxon>
        <taxon>Euthyneura</taxon>
        <taxon>Panpulmonata</taxon>
        <taxon>Sacoglossa</taxon>
        <taxon>Placobranchoidea</taxon>
        <taxon>Plakobranchidae</taxon>
        <taxon>Elysia</taxon>
    </lineage>
</organism>
<protein>
    <submittedName>
        <fullName evidence="1">Uncharacterized protein</fullName>
    </submittedName>
</protein>
<comment type="caution">
    <text evidence="1">The sequence shown here is derived from an EMBL/GenBank/DDBJ whole genome shotgun (WGS) entry which is preliminary data.</text>
</comment>
<dbReference type="EMBL" id="JAWDGP010003682">
    <property type="protein sequence ID" value="KAK3771783.1"/>
    <property type="molecule type" value="Genomic_DNA"/>
</dbReference>
<dbReference type="AlphaFoldDB" id="A0AAE0ZM43"/>
<proteinExistence type="predicted"/>
<name>A0AAE0ZM43_9GAST</name>
<evidence type="ECO:0000313" key="2">
    <source>
        <dbReference type="Proteomes" id="UP001283361"/>
    </source>
</evidence>
<reference evidence="1" key="1">
    <citation type="journal article" date="2023" name="G3 (Bethesda)">
        <title>A reference genome for the long-term kleptoplast-retaining sea slug Elysia crispata morphotype clarki.</title>
        <authorList>
            <person name="Eastman K.E."/>
            <person name="Pendleton A.L."/>
            <person name="Shaikh M.A."/>
            <person name="Suttiyut T."/>
            <person name="Ogas R."/>
            <person name="Tomko P."/>
            <person name="Gavelis G."/>
            <person name="Widhalm J.R."/>
            <person name="Wisecaver J.H."/>
        </authorList>
    </citation>
    <scope>NUCLEOTIDE SEQUENCE</scope>
    <source>
        <strain evidence="1">ECLA1</strain>
    </source>
</reference>
<keyword evidence="2" id="KW-1185">Reference proteome</keyword>
<accession>A0AAE0ZM43</accession>
<gene>
    <name evidence="1" type="ORF">RRG08_066527</name>
</gene>